<evidence type="ECO:0000256" key="2">
    <source>
        <dbReference type="SAM" id="Phobius"/>
    </source>
</evidence>
<organism evidence="4 5">
    <name type="scientific">Cloeon dipterum</name>
    <dbReference type="NCBI Taxonomy" id="197152"/>
    <lineage>
        <taxon>Eukaryota</taxon>
        <taxon>Metazoa</taxon>
        <taxon>Ecdysozoa</taxon>
        <taxon>Arthropoda</taxon>
        <taxon>Hexapoda</taxon>
        <taxon>Insecta</taxon>
        <taxon>Pterygota</taxon>
        <taxon>Palaeoptera</taxon>
        <taxon>Ephemeroptera</taxon>
        <taxon>Pisciforma</taxon>
        <taxon>Baetidae</taxon>
        <taxon>Cloeon</taxon>
    </lineage>
</organism>
<keyword evidence="2" id="KW-0812">Transmembrane</keyword>
<dbReference type="CDD" id="cd15852">
    <property type="entry name" value="SNARE_Syntaxin8"/>
    <property type="match status" value="1"/>
</dbReference>
<dbReference type="Pfam" id="PF05739">
    <property type="entry name" value="SNARE"/>
    <property type="match status" value="1"/>
</dbReference>
<dbReference type="InterPro" id="IPR000727">
    <property type="entry name" value="T_SNARE_dom"/>
</dbReference>
<dbReference type="Gene3D" id="1.20.5.110">
    <property type="match status" value="1"/>
</dbReference>
<dbReference type="SUPFAM" id="SSF58038">
    <property type="entry name" value="SNARE fusion complex"/>
    <property type="match status" value="1"/>
</dbReference>
<evidence type="ECO:0000313" key="5">
    <source>
        <dbReference type="Proteomes" id="UP000494165"/>
    </source>
</evidence>
<evidence type="ECO:0000313" key="4">
    <source>
        <dbReference type="EMBL" id="CAB3361842.1"/>
    </source>
</evidence>
<comment type="caution">
    <text evidence="4">The sequence shown here is derived from an EMBL/GenBank/DDBJ whole genome shotgun (WGS) entry which is preliminary data.</text>
</comment>
<dbReference type="SMART" id="SM00397">
    <property type="entry name" value="t_SNARE"/>
    <property type="match status" value="1"/>
</dbReference>
<feature type="compositionally biased region" description="Polar residues" evidence="1">
    <location>
        <begin position="80"/>
        <end position="95"/>
    </location>
</feature>
<dbReference type="Proteomes" id="UP000494165">
    <property type="component" value="Unassembled WGS sequence"/>
</dbReference>
<feature type="transmembrane region" description="Helical" evidence="2">
    <location>
        <begin position="174"/>
        <end position="191"/>
    </location>
</feature>
<name>A0A8S1BYJ4_9INSE</name>
<reference evidence="4 5" key="1">
    <citation type="submission" date="2020-04" db="EMBL/GenBank/DDBJ databases">
        <authorList>
            <person name="Alioto T."/>
            <person name="Alioto T."/>
            <person name="Gomez Garrido J."/>
        </authorList>
    </citation>
    <scope>NUCLEOTIDE SEQUENCE [LARGE SCALE GENOMIC DNA]</scope>
</reference>
<keyword evidence="5" id="KW-1185">Reference proteome</keyword>
<dbReference type="OrthoDB" id="428895at2759"/>
<evidence type="ECO:0000256" key="1">
    <source>
        <dbReference type="SAM" id="MobiDB-lite"/>
    </source>
</evidence>
<feature type="region of interest" description="Disordered" evidence="1">
    <location>
        <begin position="74"/>
        <end position="96"/>
    </location>
</feature>
<proteinExistence type="predicted"/>
<dbReference type="AlphaFoldDB" id="A0A8S1BYJ4"/>
<feature type="domain" description="T-SNARE coiled-coil homology" evidence="3">
    <location>
        <begin position="104"/>
        <end position="166"/>
    </location>
</feature>
<dbReference type="InterPro" id="IPR041875">
    <property type="entry name" value="Syntaxin-8_SNARE"/>
</dbReference>
<protein>
    <recommendedName>
        <fullName evidence="3">t-SNARE coiled-coil homology domain-containing protein</fullName>
    </recommendedName>
</protein>
<evidence type="ECO:0000259" key="3">
    <source>
        <dbReference type="PROSITE" id="PS50192"/>
    </source>
</evidence>
<accession>A0A8S1BYJ4</accession>
<dbReference type="PROSITE" id="PS50192">
    <property type="entry name" value="T_SNARE"/>
    <property type="match status" value="1"/>
</dbReference>
<gene>
    <name evidence="4" type="ORF">CLODIP_2_CD01731</name>
</gene>
<sequence>MLIKTLGNPKSEAAINCLEKSTSCCLSAVGNSTQPISQLEQTQPISPITAEERERRFRDMESLKSCMVRLQSQFERRRGTQPSHEPSTSWDNAGSTGEIRSHMRVLEEEQDRGLDALSKIVSRQKQIAETIDGELGNQNEILDDIAVRVDTTDENILTETRHVAVVDRKDSTCGYWTVIILLLIAIVCVWVI</sequence>
<keyword evidence="2" id="KW-1133">Transmembrane helix</keyword>
<dbReference type="EMBL" id="CADEPI010000007">
    <property type="protein sequence ID" value="CAB3361842.1"/>
    <property type="molecule type" value="Genomic_DNA"/>
</dbReference>
<keyword evidence="2" id="KW-0472">Membrane</keyword>